<dbReference type="InterPro" id="IPR011009">
    <property type="entry name" value="Kinase-like_dom_sf"/>
</dbReference>
<evidence type="ECO:0000256" key="4">
    <source>
        <dbReference type="ARBA" id="ARBA00022741"/>
    </source>
</evidence>
<evidence type="ECO:0000256" key="5">
    <source>
        <dbReference type="ARBA" id="ARBA00022777"/>
    </source>
</evidence>
<evidence type="ECO:0000313" key="8">
    <source>
        <dbReference type="EMBL" id="MBP2471867.1"/>
    </source>
</evidence>
<evidence type="ECO:0000256" key="6">
    <source>
        <dbReference type="ARBA" id="ARBA00022840"/>
    </source>
</evidence>
<dbReference type="SUPFAM" id="SSF56112">
    <property type="entry name" value="Protein kinase-like (PK-like)"/>
    <property type="match status" value="1"/>
</dbReference>
<dbReference type="EC" id="2.7.11.1" evidence="1"/>
<dbReference type="InterPro" id="IPR000719">
    <property type="entry name" value="Prot_kinase_dom"/>
</dbReference>
<proteinExistence type="predicted"/>
<sequence>MLDLHHPARVFAEHLAERGLPLKRVLAFAGLSTITVVDTTARADVPAEEAVAKGLCGYYHVIEHAPPEQRPGVYGYYWYKRYGPAQHEAWRTAFHLEHQVLSALCGQPGIAEVWTAELAEGIPHFLMRHYARGSLAAHAGALGWQVDAELALTAAADIATGLEVLHGKGIVHRDLNAENVLRTDDGHFVLTDLGNARDVHAPPCGPSSRPDEFHWPPEYATGYDTADTRADLYSLGVLIHQLTTGRMPRHLGRSCQASAAGRFPPGLLAVADACLEPDPDNRPESAAEVLACLAPHR</sequence>
<evidence type="ECO:0000256" key="1">
    <source>
        <dbReference type="ARBA" id="ARBA00012513"/>
    </source>
</evidence>
<dbReference type="PANTHER" id="PTHR43289:SF6">
    <property type="entry name" value="SERINE_THREONINE-PROTEIN KINASE NEKL-3"/>
    <property type="match status" value="1"/>
</dbReference>
<name>A0ABS5A6I5_9PSEU</name>
<comment type="caution">
    <text evidence="8">The sequence shown here is derived from an EMBL/GenBank/DDBJ whole genome shotgun (WGS) entry which is preliminary data.</text>
</comment>
<keyword evidence="9" id="KW-1185">Reference proteome</keyword>
<keyword evidence="4" id="KW-0547">Nucleotide-binding</keyword>
<dbReference type="RefSeq" id="WP_086784888.1">
    <property type="nucleotide sequence ID" value="NZ_JAGIOO010000001.1"/>
</dbReference>
<evidence type="ECO:0000256" key="3">
    <source>
        <dbReference type="ARBA" id="ARBA00022679"/>
    </source>
</evidence>
<dbReference type="Gene3D" id="1.10.510.10">
    <property type="entry name" value="Transferase(Phosphotransferase) domain 1"/>
    <property type="match status" value="1"/>
</dbReference>
<keyword evidence="6" id="KW-0067">ATP-binding</keyword>
<organism evidence="8 9">
    <name type="scientific">Crossiella equi</name>
    <dbReference type="NCBI Taxonomy" id="130796"/>
    <lineage>
        <taxon>Bacteria</taxon>
        <taxon>Bacillati</taxon>
        <taxon>Actinomycetota</taxon>
        <taxon>Actinomycetes</taxon>
        <taxon>Pseudonocardiales</taxon>
        <taxon>Pseudonocardiaceae</taxon>
        <taxon>Crossiella</taxon>
    </lineage>
</organism>
<dbReference type="PANTHER" id="PTHR43289">
    <property type="entry name" value="MITOGEN-ACTIVATED PROTEIN KINASE KINASE KINASE 20-RELATED"/>
    <property type="match status" value="1"/>
</dbReference>
<evidence type="ECO:0000259" key="7">
    <source>
        <dbReference type="PROSITE" id="PS50011"/>
    </source>
</evidence>
<keyword evidence="5 8" id="KW-0418">Kinase</keyword>
<accession>A0ABS5A6I5</accession>
<feature type="domain" description="Protein kinase" evidence="7">
    <location>
        <begin position="45"/>
        <end position="297"/>
    </location>
</feature>
<dbReference type="Pfam" id="PF00069">
    <property type="entry name" value="Pkinase"/>
    <property type="match status" value="1"/>
</dbReference>
<dbReference type="SMART" id="SM00220">
    <property type="entry name" value="S_TKc"/>
    <property type="match status" value="1"/>
</dbReference>
<gene>
    <name evidence="8" type="ORF">JOF53_000739</name>
</gene>
<dbReference type="PROSITE" id="PS50011">
    <property type="entry name" value="PROTEIN_KINASE_DOM"/>
    <property type="match status" value="1"/>
</dbReference>
<dbReference type="Proteomes" id="UP001519363">
    <property type="component" value="Unassembled WGS sequence"/>
</dbReference>
<evidence type="ECO:0000256" key="2">
    <source>
        <dbReference type="ARBA" id="ARBA00022527"/>
    </source>
</evidence>
<dbReference type="GO" id="GO:0004674">
    <property type="term" value="F:protein serine/threonine kinase activity"/>
    <property type="evidence" value="ECO:0007669"/>
    <property type="project" value="UniProtKB-EC"/>
</dbReference>
<protein>
    <recommendedName>
        <fullName evidence="1">non-specific serine/threonine protein kinase</fullName>
        <ecNumber evidence="1">2.7.11.1</ecNumber>
    </recommendedName>
</protein>
<reference evidence="8 9" key="1">
    <citation type="submission" date="2021-03" db="EMBL/GenBank/DDBJ databases">
        <title>Sequencing the genomes of 1000 actinobacteria strains.</title>
        <authorList>
            <person name="Klenk H.-P."/>
        </authorList>
    </citation>
    <scope>NUCLEOTIDE SEQUENCE [LARGE SCALE GENOMIC DNA]</scope>
    <source>
        <strain evidence="8 9">DSM 44580</strain>
    </source>
</reference>
<keyword evidence="2" id="KW-0723">Serine/threonine-protein kinase</keyword>
<keyword evidence="3 8" id="KW-0808">Transferase</keyword>
<dbReference type="EMBL" id="JAGIOO010000001">
    <property type="protein sequence ID" value="MBP2471867.1"/>
    <property type="molecule type" value="Genomic_DNA"/>
</dbReference>
<evidence type="ECO:0000313" key="9">
    <source>
        <dbReference type="Proteomes" id="UP001519363"/>
    </source>
</evidence>